<gene>
    <name evidence="1" type="ORF">LCGC14_1254200</name>
</gene>
<dbReference type="SUPFAM" id="SSF51126">
    <property type="entry name" value="Pectin lyase-like"/>
    <property type="match status" value="1"/>
</dbReference>
<reference evidence="1" key="1">
    <citation type="journal article" date="2015" name="Nature">
        <title>Complex archaea that bridge the gap between prokaryotes and eukaryotes.</title>
        <authorList>
            <person name="Spang A."/>
            <person name="Saw J.H."/>
            <person name="Jorgensen S.L."/>
            <person name="Zaremba-Niedzwiedzka K."/>
            <person name="Martijn J."/>
            <person name="Lind A.E."/>
            <person name="van Eijk R."/>
            <person name="Schleper C."/>
            <person name="Guy L."/>
            <person name="Ettema T.J."/>
        </authorList>
    </citation>
    <scope>NUCLEOTIDE SEQUENCE</scope>
</reference>
<name>A0A0F9LNV0_9ZZZZ</name>
<accession>A0A0F9LNV0</accession>
<dbReference type="InterPro" id="IPR011050">
    <property type="entry name" value="Pectin_lyase_fold/virulence"/>
</dbReference>
<protein>
    <recommendedName>
        <fullName evidence="2">Right handed beta helix domain-containing protein</fullName>
    </recommendedName>
</protein>
<dbReference type="EMBL" id="LAZR01006899">
    <property type="protein sequence ID" value="KKM88891.1"/>
    <property type="molecule type" value="Genomic_DNA"/>
</dbReference>
<sequence length="316" mass="32930">MGQQVNVGRELVFAPGAIVVGSWNGSFDQGGTTYYVNNITGNSTADGLSWNNPVAQVSDAITLSEASRLIHPGTTTNDYIRNKIIVQGTGTAYTKLTSLPLYCDIIGLGANVRGTNQGIPRIGSDTVAESGCVLTATVRGLGVYNIQFQAGLNEVCLQIASMYRSEFVNCSFMTNGAATGNPTAAIYVTTAIGSVIFKDCFIGSSGSLDTEPDIGMKIEGTHFHNCLVENCFITGLTGVTIASTVTQGYGSIFKNNYIGDGSQTMAICVDDNATAGAIVFAGNYLRASGLALDLENDGAGRAIGNYEINGFVAANA</sequence>
<evidence type="ECO:0008006" key="2">
    <source>
        <dbReference type="Google" id="ProtNLM"/>
    </source>
</evidence>
<evidence type="ECO:0000313" key="1">
    <source>
        <dbReference type="EMBL" id="KKM88891.1"/>
    </source>
</evidence>
<comment type="caution">
    <text evidence="1">The sequence shown here is derived from an EMBL/GenBank/DDBJ whole genome shotgun (WGS) entry which is preliminary data.</text>
</comment>
<dbReference type="AlphaFoldDB" id="A0A0F9LNV0"/>
<proteinExistence type="predicted"/>
<organism evidence="1">
    <name type="scientific">marine sediment metagenome</name>
    <dbReference type="NCBI Taxonomy" id="412755"/>
    <lineage>
        <taxon>unclassified sequences</taxon>
        <taxon>metagenomes</taxon>
        <taxon>ecological metagenomes</taxon>
    </lineage>
</organism>